<comment type="caution">
    <text evidence="2">The sequence shown here is derived from an EMBL/GenBank/DDBJ whole genome shotgun (WGS) entry which is preliminary data.</text>
</comment>
<dbReference type="RefSeq" id="WP_168550123.1">
    <property type="nucleotide sequence ID" value="NZ_JAAXPR010000037.1"/>
</dbReference>
<feature type="domain" description="AB hydrolase-1" evidence="1">
    <location>
        <begin position="5"/>
        <end position="231"/>
    </location>
</feature>
<sequence>MTKEIVLIHGTWCDGKVWGDFANQLEKMGLVVHTPSLRYHDLPYAEVEAKVGAVSLTDYTDDLVALVESLPEPPLLLGHSLGCLLAQKVAERTPVEGMILMGPAPTADIFALYPPMVRCFLKHFLRWGFWKKAMPPYKEEFFKYCLNAQDQSLKEEIFNGLVPESGKVYAQMAFPFADKSKAGRVDFSKIKGPVLVITGSEDKMTVSAIARKTAKNYPGSRLVSITGADHMYESGAFKHQTLAVIEGWLREKAFIAR</sequence>
<proteinExistence type="predicted"/>
<dbReference type="InterPro" id="IPR050228">
    <property type="entry name" value="Carboxylesterase_BioH"/>
</dbReference>
<accession>A0A7X6S229</accession>
<protein>
    <submittedName>
        <fullName evidence="2">Alpha/beta hydrolase</fullName>
    </submittedName>
</protein>
<evidence type="ECO:0000313" key="2">
    <source>
        <dbReference type="EMBL" id="NKZ21407.1"/>
    </source>
</evidence>
<dbReference type="PANTHER" id="PTHR43194:SF2">
    <property type="entry name" value="PEROXISOMAL MEMBRANE PROTEIN LPX1"/>
    <property type="match status" value="1"/>
</dbReference>
<dbReference type="Proteomes" id="UP000522720">
    <property type="component" value="Unassembled WGS sequence"/>
</dbReference>
<dbReference type="InterPro" id="IPR000073">
    <property type="entry name" value="AB_hydrolase_1"/>
</dbReference>
<evidence type="ECO:0000313" key="3">
    <source>
        <dbReference type="Proteomes" id="UP000522720"/>
    </source>
</evidence>
<evidence type="ECO:0000259" key="1">
    <source>
        <dbReference type="Pfam" id="PF12697"/>
    </source>
</evidence>
<dbReference type="GO" id="GO:0016787">
    <property type="term" value="F:hydrolase activity"/>
    <property type="evidence" value="ECO:0007669"/>
    <property type="project" value="UniProtKB-KW"/>
</dbReference>
<dbReference type="PANTHER" id="PTHR43194">
    <property type="entry name" value="HYDROLASE ALPHA/BETA FOLD FAMILY"/>
    <property type="match status" value="1"/>
</dbReference>
<keyword evidence="3" id="KW-1185">Reference proteome</keyword>
<dbReference type="Gene3D" id="3.40.50.1820">
    <property type="entry name" value="alpha/beta hydrolase"/>
    <property type="match status" value="1"/>
</dbReference>
<dbReference type="Pfam" id="PF12697">
    <property type="entry name" value="Abhydrolase_6"/>
    <property type="match status" value="1"/>
</dbReference>
<dbReference type="EMBL" id="JAAXPR010000037">
    <property type="protein sequence ID" value="NKZ21407.1"/>
    <property type="molecule type" value="Genomic_DNA"/>
</dbReference>
<gene>
    <name evidence="2" type="ORF">HF992_11405</name>
</gene>
<organism evidence="2 3">
    <name type="scientific">Streptococcus ovuberis</name>
    <dbReference type="NCBI Taxonomy" id="1936207"/>
    <lineage>
        <taxon>Bacteria</taxon>
        <taxon>Bacillati</taxon>
        <taxon>Bacillota</taxon>
        <taxon>Bacilli</taxon>
        <taxon>Lactobacillales</taxon>
        <taxon>Streptococcaceae</taxon>
        <taxon>Streptococcus</taxon>
    </lineage>
</organism>
<name>A0A7X6S229_9STRE</name>
<dbReference type="AlphaFoldDB" id="A0A7X6S229"/>
<reference evidence="2 3" key="1">
    <citation type="submission" date="2020-04" db="EMBL/GenBank/DDBJ databases">
        <title>MicrobeNet Type strains.</title>
        <authorList>
            <person name="Nicholson A.C."/>
        </authorList>
    </citation>
    <scope>NUCLEOTIDE SEQUENCE [LARGE SCALE GENOMIC DNA]</scope>
    <source>
        <strain evidence="2 3">CCUG 69612</strain>
    </source>
</reference>
<dbReference type="InterPro" id="IPR029058">
    <property type="entry name" value="AB_hydrolase_fold"/>
</dbReference>
<dbReference type="SUPFAM" id="SSF53474">
    <property type="entry name" value="alpha/beta-Hydrolases"/>
    <property type="match status" value="1"/>
</dbReference>
<keyword evidence="2" id="KW-0378">Hydrolase</keyword>